<accession>A0A540X5T0</accession>
<evidence type="ECO:0000313" key="2">
    <source>
        <dbReference type="EMBL" id="TQF16621.1"/>
    </source>
</evidence>
<dbReference type="Proteomes" id="UP000315369">
    <property type="component" value="Unassembled WGS sequence"/>
</dbReference>
<keyword evidence="1" id="KW-0732">Signal</keyword>
<organism evidence="2 3">
    <name type="scientific">Myxococcus llanfairpwllgwyngyllgogerychwyrndrobwllllantysiliogogogochensis</name>
    <dbReference type="NCBI Taxonomy" id="2590453"/>
    <lineage>
        <taxon>Bacteria</taxon>
        <taxon>Pseudomonadati</taxon>
        <taxon>Myxococcota</taxon>
        <taxon>Myxococcia</taxon>
        <taxon>Myxococcales</taxon>
        <taxon>Cystobacterineae</taxon>
        <taxon>Myxococcaceae</taxon>
        <taxon>Myxococcus</taxon>
    </lineage>
</organism>
<sequence>MKALSGWMGAACAAVVGLAGVAEAHDLTCSKLVNGQASVEVSTYPFTANFSFQVNNVHPTLPSILLTAADPLLVLEGFSFLPPPPVVIPVGQSVTSNFALTLNSYDDCRTLALLDGLVDDHIDNVFTSGFDLGSSLCTARITCVQPPPEVCTATRTLGFYKSHISAVQQCLAGGPIPLGSIGIVATLPGAEGLLWGDPAKYPITGLPRSQLDRIRFLVARQMLVATCNQRLFGGLTVPPNLLALVLTALGSVDCTTLETLNTQLDAYNNSCDAGAFPGGFDPGPATPQAAQALAVDFTIPTGLICIP</sequence>
<name>A0A540X5T0_9BACT</name>
<keyword evidence="3" id="KW-1185">Reference proteome</keyword>
<evidence type="ECO:0008006" key="4">
    <source>
        <dbReference type="Google" id="ProtNLM"/>
    </source>
</evidence>
<reference evidence="2 3" key="1">
    <citation type="submission" date="2019-06" db="EMBL/GenBank/DDBJ databases">
        <authorList>
            <person name="Livingstone P."/>
            <person name="Whitworth D."/>
        </authorList>
    </citation>
    <scope>NUCLEOTIDE SEQUENCE [LARGE SCALE GENOMIC DNA]</scope>
    <source>
        <strain evidence="2 3">AM401</strain>
    </source>
</reference>
<proteinExistence type="predicted"/>
<dbReference type="RefSeq" id="WP_141641689.1">
    <property type="nucleotide sequence ID" value="NZ_VIFM01000020.1"/>
</dbReference>
<dbReference type="OrthoDB" id="5381087at2"/>
<comment type="caution">
    <text evidence="2">The sequence shown here is derived from an EMBL/GenBank/DDBJ whole genome shotgun (WGS) entry which is preliminary data.</text>
</comment>
<feature type="chain" id="PRO_5021759525" description="Lipoprotein" evidence="1">
    <location>
        <begin position="25"/>
        <end position="307"/>
    </location>
</feature>
<gene>
    <name evidence="2" type="ORF">FJV41_07300</name>
</gene>
<protein>
    <recommendedName>
        <fullName evidence="4">Lipoprotein</fullName>
    </recommendedName>
</protein>
<dbReference type="AlphaFoldDB" id="A0A540X5T0"/>
<dbReference type="EMBL" id="VIFM01000020">
    <property type="protein sequence ID" value="TQF16621.1"/>
    <property type="molecule type" value="Genomic_DNA"/>
</dbReference>
<feature type="signal peptide" evidence="1">
    <location>
        <begin position="1"/>
        <end position="24"/>
    </location>
</feature>
<evidence type="ECO:0000313" key="3">
    <source>
        <dbReference type="Proteomes" id="UP000315369"/>
    </source>
</evidence>
<evidence type="ECO:0000256" key="1">
    <source>
        <dbReference type="SAM" id="SignalP"/>
    </source>
</evidence>